<dbReference type="PANTHER" id="PTHR24567:SF74">
    <property type="entry name" value="HTH-TYPE TRANSCRIPTIONAL REGULATOR ARCR"/>
    <property type="match status" value="1"/>
</dbReference>
<evidence type="ECO:0000259" key="4">
    <source>
        <dbReference type="PROSITE" id="PS50042"/>
    </source>
</evidence>
<organism evidence="6 7">
    <name type="scientific">Pseudomonas alkylphenolica</name>
    <dbReference type="NCBI Taxonomy" id="237609"/>
    <lineage>
        <taxon>Bacteria</taxon>
        <taxon>Pseudomonadati</taxon>
        <taxon>Pseudomonadota</taxon>
        <taxon>Gammaproteobacteria</taxon>
        <taxon>Pseudomonadales</taxon>
        <taxon>Pseudomonadaceae</taxon>
        <taxon>Pseudomonas</taxon>
    </lineage>
</organism>
<dbReference type="PROSITE" id="PS50042">
    <property type="entry name" value="CNMP_BINDING_3"/>
    <property type="match status" value="1"/>
</dbReference>
<dbReference type="EMBL" id="QJRG01000044">
    <property type="protein sequence ID" value="RWU22309.1"/>
    <property type="molecule type" value="Genomic_DNA"/>
</dbReference>
<dbReference type="SMART" id="SM00419">
    <property type="entry name" value="HTH_CRP"/>
    <property type="match status" value="1"/>
</dbReference>
<protein>
    <submittedName>
        <fullName evidence="6">Crp/Fnr family transcriptional regulator</fullName>
    </submittedName>
</protein>
<dbReference type="SMART" id="SM00100">
    <property type="entry name" value="cNMP"/>
    <property type="match status" value="1"/>
</dbReference>
<dbReference type="Pfam" id="PF00027">
    <property type="entry name" value="cNMP_binding"/>
    <property type="match status" value="1"/>
</dbReference>
<gene>
    <name evidence="6" type="ORF">DM813_14100</name>
</gene>
<dbReference type="PANTHER" id="PTHR24567">
    <property type="entry name" value="CRP FAMILY TRANSCRIPTIONAL REGULATORY PROTEIN"/>
    <property type="match status" value="1"/>
</dbReference>
<dbReference type="InterPro" id="IPR050397">
    <property type="entry name" value="Env_Response_Regulators"/>
</dbReference>
<evidence type="ECO:0000313" key="6">
    <source>
        <dbReference type="EMBL" id="RWU22309.1"/>
    </source>
</evidence>
<evidence type="ECO:0000256" key="1">
    <source>
        <dbReference type="ARBA" id="ARBA00023015"/>
    </source>
</evidence>
<dbReference type="SUPFAM" id="SSF46785">
    <property type="entry name" value="Winged helix' DNA-binding domain"/>
    <property type="match status" value="1"/>
</dbReference>
<dbReference type="SUPFAM" id="SSF51206">
    <property type="entry name" value="cAMP-binding domain-like"/>
    <property type="match status" value="1"/>
</dbReference>
<keyword evidence="1" id="KW-0805">Transcription regulation</keyword>
<dbReference type="InterPro" id="IPR014710">
    <property type="entry name" value="RmlC-like_jellyroll"/>
</dbReference>
<reference evidence="6 7" key="1">
    <citation type="submission" date="2018-06" db="EMBL/GenBank/DDBJ databases">
        <title>Bacteria isolated from soil of Wuhan.</title>
        <authorList>
            <person name="Wei X."/>
            <person name="Chunhua H."/>
        </authorList>
    </citation>
    <scope>NUCLEOTIDE SEQUENCE [LARGE SCALE GENOMIC DNA]</scope>
    <source>
        <strain evidence="7">xwS2</strain>
    </source>
</reference>
<evidence type="ECO:0000313" key="7">
    <source>
        <dbReference type="Proteomes" id="UP000288983"/>
    </source>
</evidence>
<accession>A0A443ZSC4</accession>
<dbReference type="STRING" id="237609.PSAKL28_10060"/>
<dbReference type="GO" id="GO:0003677">
    <property type="term" value="F:DNA binding"/>
    <property type="evidence" value="ECO:0007669"/>
    <property type="project" value="UniProtKB-KW"/>
</dbReference>
<evidence type="ECO:0000256" key="3">
    <source>
        <dbReference type="ARBA" id="ARBA00023163"/>
    </source>
</evidence>
<feature type="domain" description="HTH crp-type" evidence="5">
    <location>
        <begin position="150"/>
        <end position="221"/>
    </location>
</feature>
<dbReference type="CDD" id="cd00038">
    <property type="entry name" value="CAP_ED"/>
    <property type="match status" value="1"/>
</dbReference>
<comment type="caution">
    <text evidence="6">The sequence shown here is derived from an EMBL/GenBank/DDBJ whole genome shotgun (WGS) entry which is preliminary data.</text>
</comment>
<evidence type="ECO:0000259" key="5">
    <source>
        <dbReference type="PROSITE" id="PS51063"/>
    </source>
</evidence>
<dbReference type="InterPro" id="IPR012318">
    <property type="entry name" value="HTH_CRP"/>
</dbReference>
<dbReference type="InterPro" id="IPR036388">
    <property type="entry name" value="WH-like_DNA-bd_sf"/>
</dbReference>
<dbReference type="InterPro" id="IPR018490">
    <property type="entry name" value="cNMP-bd_dom_sf"/>
</dbReference>
<keyword evidence="3" id="KW-0804">Transcription</keyword>
<sequence>MKRDPIWRETLLQGHWFKQLPLSLQDSLLDVARLRELASGQYLFQRGDAPCGLYAVVSGAMRVGAVSRDGKEALLTLVQAPQWFGEISLFDGQPRTHDAQAEGSVSLIWVPQAALLALLRQHPEHWRDFALLMSQKLRWVFIELEQQSLLAAAPRVAHRLLQIAAGYGEVDGSRWVLQLSQEQLALMLSLSRQTTNQILKSLQQEGALRLGYGEIEILDPARLQALTSPAETVTR</sequence>
<proteinExistence type="predicted"/>
<dbReference type="GO" id="GO:0005829">
    <property type="term" value="C:cytosol"/>
    <property type="evidence" value="ECO:0007669"/>
    <property type="project" value="TreeGrafter"/>
</dbReference>
<dbReference type="InterPro" id="IPR036390">
    <property type="entry name" value="WH_DNA-bd_sf"/>
</dbReference>
<dbReference type="Pfam" id="PF13545">
    <property type="entry name" value="HTH_Crp_2"/>
    <property type="match status" value="1"/>
</dbReference>
<feature type="domain" description="Cyclic nucleotide-binding" evidence="4">
    <location>
        <begin position="16"/>
        <end position="119"/>
    </location>
</feature>
<dbReference type="PROSITE" id="PS51063">
    <property type="entry name" value="HTH_CRP_2"/>
    <property type="match status" value="1"/>
</dbReference>
<dbReference type="GO" id="GO:0003700">
    <property type="term" value="F:DNA-binding transcription factor activity"/>
    <property type="evidence" value="ECO:0007669"/>
    <property type="project" value="TreeGrafter"/>
</dbReference>
<dbReference type="OrthoDB" id="6881322at2"/>
<evidence type="ECO:0000256" key="2">
    <source>
        <dbReference type="ARBA" id="ARBA00023125"/>
    </source>
</evidence>
<keyword evidence="2" id="KW-0238">DNA-binding</keyword>
<dbReference type="InterPro" id="IPR000595">
    <property type="entry name" value="cNMP-bd_dom"/>
</dbReference>
<dbReference type="Gene3D" id="1.10.10.10">
    <property type="entry name" value="Winged helix-like DNA-binding domain superfamily/Winged helix DNA-binding domain"/>
    <property type="match status" value="1"/>
</dbReference>
<dbReference type="Proteomes" id="UP000288983">
    <property type="component" value="Unassembled WGS sequence"/>
</dbReference>
<dbReference type="RefSeq" id="WP_128323978.1">
    <property type="nucleotide sequence ID" value="NZ_QJRG01000044.1"/>
</dbReference>
<dbReference type="Gene3D" id="2.60.120.10">
    <property type="entry name" value="Jelly Rolls"/>
    <property type="match status" value="1"/>
</dbReference>
<dbReference type="AlphaFoldDB" id="A0A443ZSC4"/>
<name>A0A443ZSC4_9PSED</name>